<dbReference type="GO" id="GO:0003676">
    <property type="term" value="F:nucleic acid binding"/>
    <property type="evidence" value="ECO:0007669"/>
    <property type="project" value="InterPro"/>
</dbReference>
<evidence type="ECO:0000313" key="2">
    <source>
        <dbReference type="EMBL" id="PIK36696.1"/>
    </source>
</evidence>
<dbReference type="Gene3D" id="1.10.340.70">
    <property type="match status" value="1"/>
</dbReference>
<dbReference type="PANTHER" id="PTHR37984">
    <property type="entry name" value="PROTEIN CBG26694"/>
    <property type="match status" value="1"/>
</dbReference>
<evidence type="ECO:0000313" key="3">
    <source>
        <dbReference type="Proteomes" id="UP000230750"/>
    </source>
</evidence>
<dbReference type="InterPro" id="IPR012337">
    <property type="entry name" value="RNaseH-like_sf"/>
</dbReference>
<dbReference type="PANTHER" id="PTHR37984:SF15">
    <property type="entry name" value="INTEGRASE CATALYTIC DOMAIN-CONTAINING PROTEIN"/>
    <property type="match status" value="1"/>
</dbReference>
<feature type="domain" description="Integrase catalytic" evidence="1">
    <location>
        <begin position="26"/>
        <end position="173"/>
    </location>
</feature>
<comment type="caution">
    <text evidence="2">The sequence shown here is derived from an EMBL/GenBank/DDBJ whole genome shotgun (WGS) entry which is preliminary data.</text>
</comment>
<dbReference type="InterPro" id="IPR041588">
    <property type="entry name" value="Integrase_H2C2"/>
</dbReference>
<dbReference type="FunFam" id="3.30.420.10:FF:000032">
    <property type="entry name" value="Retrovirus-related Pol polyprotein from transposon 297-like Protein"/>
    <property type="match status" value="1"/>
</dbReference>
<dbReference type="PROSITE" id="PS50994">
    <property type="entry name" value="INTEGRASE"/>
    <property type="match status" value="1"/>
</dbReference>
<dbReference type="GO" id="GO:0015074">
    <property type="term" value="P:DNA integration"/>
    <property type="evidence" value="ECO:0007669"/>
    <property type="project" value="InterPro"/>
</dbReference>
<dbReference type="Pfam" id="PF00665">
    <property type="entry name" value="rve"/>
    <property type="match status" value="1"/>
</dbReference>
<dbReference type="InterPro" id="IPR001584">
    <property type="entry name" value="Integrase_cat-core"/>
</dbReference>
<protein>
    <submittedName>
        <fullName evidence="2">Retrovirus-related Pol polyprotein from transposon</fullName>
    </submittedName>
</protein>
<dbReference type="Gene3D" id="3.30.420.10">
    <property type="entry name" value="Ribonuclease H-like superfamily/Ribonuclease H"/>
    <property type="match status" value="1"/>
</dbReference>
<dbReference type="SUPFAM" id="SSF53098">
    <property type="entry name" value="Ribonuclease H-like"/>
    <property type="match status" value="1"/>
</dbReference>
<dbReference type="EMBL" id="MRZV01001633">
    <property type="protein sequence ID" value="PIK36696.1"/>
    <property type="molecule type" value="Genomic_DNA"/>
</dbReference>
<reference evidence="2 3" key="1">
    <citation type="journal article" date="2017" name="PLoS Biol.">
        <title>The sea cucumber genome provides insights into morphological evolution and visceral regeneration.</title>
        <authorList>
            <person name="Zhang X."/>
            <person name="Sun L."/>
            <person name="Yuan J."/>
            <person name="Sun Y."/>
            <person name="Gao Y."/>
            <person name="Zhang L."/>
            <person name="Li S."/>
            <person name="Dai H."/>
            <person name="Hamel J.F."/>
            <person name="Liu C."/>
            <person name="Yu Y."/>
            <person name="Liu S."/>
            <person name="Lin W."/>
            <person name="Guo K."/>
            <person name="Jin S."/>
            <person name="Xu P."/>
            <person name="Storey K.B."/>
            <person name="Huan P."/>
            <person name="Zhang T."/>
            <person name="Zhou Y."/>
            <person name="Zhang J."/>
            <person name="Lin C."/>
            <person name="Li X."/>
            <person name="Xing L."/>
            <person name="Huo D."/>
            <person name="Sun M."/>
            <person name="Wang L."/>
            <person name="Mercier A."/>
            <person name="Li F."/>
            <person name="Yang H."/>
            <person name="Xiang J."/>
        </authorList>
    </citation>
    <scope>NUCLEOTIDE SEQUENCE [LARGE SCALE GENOMIC DNA]</scope>
    <source>
        <strain evidence="2">Shaxun</strain>
        <tissue evidence="2">Muscle</tissue>
    </source>
</reference>
<dbReference type="Pfam" id="PF17921">
    <property type="entry name" value="Integrase_H2C2"/>
    <property type="match status" value="1"/>
</dbReference>
<name>A0A2G8JLR5_STIJA</name>
<dbReference type="Proteomes" id="UP000230750">
    <property type="component" value="Unassembled WGS sequence"/>
</dbReference>
<dbReference type="AlphaFoldDB" id="A0A2G8JLR5"/>
<proteinExistence type="predicted"/>
<sequence>MARKTSTRVRKKFYWSGLSRDIDQWCKICPECQQRRGAKTKQKAKLRRYATADYFSKWVEVAAIPNQEAVTIAKTLIERFICRFGIPEEIHSDQGRQFESKVFQKTCELLRIRKTRTTPYHPQSDGMVERFNRTLETMLSMVVAPNQKDWDTWLPYASLAYNTTVHESTSRQN</sequence>
<accession>A0A2G8JLR5</accession>
<dbReference type="InterPro" id="IPR050951">
    <property type="entry name" value="Retrovirus_Pol_polyprotein"/>
</dbReference>
<evidence type="ECO:0000259" key="1">
    <source>
        <dbReference type="PROSITE" id="PS50994"/>
    </source>
</evidence>
<keyword evidence="3" id="KW-1185">Reference proteome</keyword>
<gene>
    <name evidence="2" type="ORF">BSL78_26468</name>
</gene>
<dbReference type="OrthoDB" id="10030726at2759"/>
<organism evidence="2 3">
    <name type="scientific">Stichopus japonicus</name>
    <name type="common">Sea cucumber</name>
    <dbReference type="NCBI Taxonomy" id="307972"/>
    <lineage>
        <taxon>Eukaryota</taxon>
        <taxon>Metazoa</taxon>
        <taxon>Echinodermata</taxon>
        <taxon>Eleutherozoa</taxon>
        <taxon>Echinozoa</taxon>
        <taxon>Holothuroidea</taxon>
        <taxon>Aspidochirotacea</taxon>
        <taxon>Aspidochirotida</taxon>
        <taxon>Stichopodidae</taxon>
        <taxon>Apostichopus</taxon>
    </lineage>
</organism>
<dbReference type="InterPro" id="IPR036397">
    <property type="entry name" value="RNaseH_sf"/>
</dbReference>